<dbReference type="Pfam" id="PF13391">
    <property type="entry name" value="HNH_2"/>
    <property type="match status" value="1"/>
</dbReference>
<evidence type="ECO:0000256" key="1">
    <source>
        <dbReference type="SAM" id="MobiDB-lite"/>
    </source>
</evidence>
<dbReference type="InterPro" id="IPR003615">
    <property type="entry name" value="HNH_nuc"/>
</dbReference>
<dbReference type="AlphaFoldDB" id="A0A9W8JXT4"/>
<sequence>MPPLPPFSLPLPPRDSPPGYGWEARDVSASSTTTAFDTRIDQRDVFLGRPRCIVCGMSVQTLLQHCHIIPLSEDATWRDLKRRRWLPSQAKDRPRHEPRDGLLMCPNCHGYFDSYHFFIRFLPDSRKFVCVNYSEEGDFQRFHGKAVALDPTDRYAPFPALFIIHEMRVRGFHPFKPTAPTMPDIISWQDWILSGGVYDSVSDSFRRDLPSRNDVDDVQPLPQRQSTMSAGNTGGESSGGRTLALNEDVIAQILEATWASPSWKACQMEGTSWDGTAEENIQKYVSSIGVEDSVRDLCRQKEPIPLTEICTPPRRHLITLDPPPHLPLHAEFSLVVIKAVHSEVEHNSDWMSIPSTAKPPSRLSPPLVAPPPSWVQEASSYPRLRSLDLEGGFVAAPPYSVEERIGPREDGGPSRSRGHPSLTSSASSSSLTASFGLRQVFLHRPMTLFHAAVNLPPAAESPPTPAHRPRTLSIHPNLGT</sequence>
<feature type="compositionally biased region" description="Basic and acidic residues" evidence="1">
    <location>
        <begin position="401"/>
        <end position="412"/>
    </location>
</feature>
<dbReference type="Proteomes" id="UP001148786">
    <property type="component" value="Unassembled WGS sequence"/>
</dbReference>
<dbReference type="EMBL" id="JANKHO010000837">
    <property type="protein sequence ID" value="KAJ3505832.1"/>
    <property type="molecule type" value="Genomic_DNA"/>
</dbReference>
<dbReference type="OrthoDB" id="2124139at2759"/>
<accession>A0A9W8JXT4</accession>
<feature type="compositionally biased region" description="Polar residues" evidence="1">
    <location>
        <begin position="222"/>
        <end position="231"/>
    </location>
</feature>
<keyword evidence="4" id="KW-1185">Reference proteome</keyword>
<proteinExistence type="predicted"/>
<feature type="region of interest" description="Disordered" evidence="1">
    <location>
        <begin position="209"/>
        <end position="240"/>
    </location>
</feature>
<evidence type="ECO:0000313" key="3">
    <source>
        <dbReference type="EMBL" id="KAJ3505832.1"/>
    </source>
</evidence>
<comment type="caution">
    <text evidence="3">The sequence shown here is derived from an EMBL/GenBank/DDBJ whole genome shotgun (WGS) entry which is preliminary data.</text>
</comment>
<name>A0A9W8JXT4_9AGAR</name>
<feature type="domain" description="HNH nuclease" evidence="2">
    <location>
        <begin position="52"/>
        <end position="119"/>
    </location>
</feature>
<feature type="region of interest" description="Disordered" evidence="1">
    <location>
        <begin position="398"/>
        <end position="429"/>
    </location>
</feature>
<evidence type="ECO:0000313" key="4">
    <source>
        <dbReference type="Proteomes" id="UP001148786"/>
    </source>
</evidence>
<gene>
    <name evidence="3" type="ORF">NLJ89_g7210</name>
</gene>
<organism evidence="3 4">
    <name type="scientific">Agrocybe chaxingu</name>
    <dbReference type="NCBI Taxonomy" id="84603"/>
    <lineage>
        <taxon>Eukaryota</taxon>
        <taxon>Fungi</taxon>
        <taxon>Dikarya</taxon>
        <taxon>Basidiomycota</taxon>
        <taxon>Agaricomycotina</taxon>
        <taxon>Agaricomycetes</taxon>
        <taxon>Agaricomycetidae</taxon>
        <taxon>Agaricales</taxon>
        <taxon>Agaricineae</taxon>
        <taxon>Strophariaceae</taxon>
        <taxon>Agrocybe</taxon>
    </lineage>
</organism>
<protein>
    <recommendedName>
        <fullName evidence="2">HNH nuclease domain-containing protein</fullName>
    </recommendedName>
</protein>
<feature type="region of interest" description="Disordered" evidence="1">
    <location>
        <begin position="459"/>
        <end position="480"/>
    </location>
</feature>
<reference evidence="3" key="1">
    <citation type="submission" date="2022-07" db="EMBL/GenBank/DDBJ databases">
        <title>Genome Sequence of Agrocybe chaxingu.</title>
        <authorList>
            <person name="Buettner E."/>
        </authorList>
    </citation>
    <scope>NUCLEOTIDE SEQUENCE</scope>
    <source>
        <strain evidence="3">MP-N11</strain>
    </source>
</reference>
<evidence type="ECO:0000259" key="2">
    <source>
        <dbReference type="Pfam" id="PF13391"/>
    </source>
</evidence>
<feature type="region of interest" description="Disordered" evidence="1">
    <location>
        <begin position="351"/>
        <end position="370"/>
    </location>
</feature>